<dbReference type="KEGG" id="copr:Cop2CBH44_29230"/>
<evidence type="ECO:0000313" key="2">
    <source>
        <dbReference type="Proteomes" id="UP000594042"/>
    </source>
</evidence>
<protein>
    <submittedName>
        <fullName evidence="1">Uncharacterized protein</fullName>
    </submittedName>
</protein>
<gene>
    <name evidence="1" type="ORF">Cop2CBH44_29230</name>
</gene>
<keyword evidence="2" id="KW-1185">Reference proteome</keyword>
<dbReference type="Proteomes" id="UP000594042">
    <property type="component" value="Chromosome"/>
</dbReference>
<accession>A0A7G1HY49</accession>
<dbReference type="SUPFAM" id="SSF50475">
    <property type="entry name" value="FMN-binding split barrel"/>
    <property type="match status" value="1"/>
</dbReference>
<reference evidence="2" key="1">
    <citation type="submission" date="2020-07" db="EMBL/GenBank/DDBJ databases">
        <title>Complete genome sequencing of Coprobacter sp. strain 2CBH44.</title>
        <authorList>
            <person name="Sakamoto M."/>
            <person name="Murakami T."/>
            <person name="Mori H."/>
        </authorList>
    </citation>
    <scope>NUCLEOTIDE SEQUENCE [LARGE SCALE GENOMIC DNA]</scope>
    <source>
        <strain evidence="2">2CBH44</strain>
    </source>
</reference>
<dbReference type="EMBL" id="AP023322">
    <property type="protein sequence ID" value="BCI64570.1"/>
    <property type="molecule type" value="Genomic_DNA"/>
</dbReference>
<sequence length="93" mass="10762">MLDCIRENNQVFFCVIGCTRAVLDKFTTTYESIVMRCAAHIALLLEERMHALELLVAKYSPNDKEIGRKYAEKFFHHTEIIRLGIVAMTGKRK</sequence>
<evidence type="ECO:0000313" key="1">
    <source>
        <dbReference type="EMBL" id="BCI64570.1"/>
    </source>
</evidence>
<proteinExistence type="predicted"/>
<dbReference type="AlphaFoldDB" id="A0A7G1HY49"/>
<dbReference type="Gene3D" id="2.30.110.10">
    <property type="entry name" value="Electron Transport, Fmn-binding Protein, Chain A"/>
    <property type="match status" value="1"/>
</dbReference>
<dbReference type="InterPro" id="IPR012349">
    <property type="entry name" value="Split_barrel_FMN-bd"/>
</dbReference>
<organism evidence="1 2">
    <name type="scientific">Coprobacter secundus subsp. similis</name>
    <dbReference type="NCBI Taxonomy" id="2751153"/>
    <lineage>
        <taxon>Bacteria</taxon>
        <taxon>Pseudomonadati</taxon>
        <taxon>Bacteroidota</taxon>
        <taxon>Bacteroidia</taxon>
        <taxon>Bacteroidales</taxon>
        <taxon>Barnesiellaceae</taxon>
        <taxon>Coprobacter</taxon>
    </lineage>
</organism>
<name>A0A7G1HY49_9BACT</name>